<protein>
    <submittedName>
        <fullName evidence="1">Uncharacterized protein</fullName>
    </submittedName>
</protein>
<dbReference type="KEGG" id="mhf:MHF_0403"/>
<dbReference type="STRING" id="859194.MHF_0403"/>
<organism evidence="1 2">
    <name type="scientific">Mycoplasma haemofelis (strain Ohio2)</name>
    <dbReference type="NCBI Taxonomy" id="859194"/>
    <lineage>
        <taxon>Bacteria</taxon>
        <taxon>Bacillati</taxon>
        <taxon>Mycoplasmatota</taxon>
        <taxon>Mollicutes</taxon>
        <taxon>Mycoplasmataceae</taxon>
        <taxon>Mycoplasma</taxon>
    </lineage>
</organism>
<dbReference type="HOGENOM" id="CLU_114919_0_0_14"/>
<dbReference type="EMBL" id="CP002808">
    <property type="protein sequence ID" value="AEG72679.1"/>
    <property type="molecule type" value="Genomic_DNA"/>
</dbReference>
<sequence length="193" mass="21605">MLSSLGAASGIAGGAVVYSQIGKEDNSKSLREHIDTKRRIILNTDNSDHDGVWKQLVSEYKASNSAIKGIDKETVDESRLKNYCKTSQSKKSEEASLIREYTQWCSRNSLREQITTLSTGKKNWILEGDTSTWDTKKASYKSIPTNDPTLEGVEKTNPDTSKMISACNKLALIPYINTDDNNYKLVDKWCVKD</sequence>
<dbReference type="Proteomes" id="UP000007952">
    <property type="component" value="Chromosome"/>
</dbReference>
<reference key="2">
    <citation type="submission" date="2011-05" db="EMBL/GenBank/DDBJ databases">
        <title>The Genome of Mycoplasma haemofelis Strain Ohio2, a pathogenic hemoplasma of the cat.</title>
        <authorList>
            <person name="Santos A.P."/>
            <person name="Guimaraes A.M.S."/>
            <person name="SanMiguel P.J."/>
            <person name="Martin S.W."/>
            <person name="Messick J.B."/>
        </authorList>
    </citation>
    <scope>NUCLEOTIDE SEQUENCE</scope>
    <source>
        <strain>Ohio2</strain>
    </source>
</reference>
<reference evidence="1 2" key="1">
    <citation type="journal article" date="2011" name="J. Bacteriol.">
        <title>Complete genome sequences of two hemotropic Mycoplasmas, Mycoplasma haemofelis strain Ohio2 and Mycoplasma suis strain Illinois.</title>
        <authorList>
            <person name="Messick J.B."/>
            <person name="Santos A.P."/>
            <person name="Guimaraes A.M."/>
        </authorList>
    </citation>
    <scope>NUCLEOTIDE SEQUENCE [LARGE SCALE GENOMIC DNA]</scope>
    <source>
        <strain evidence="1 2">Ohio2</strain>
    </source>
</reference>
<gene>
    <name evidence="1" type="ordered locus">MHF_0403</name>
</gene>
<accession>F6FH74</accession>
<name>F6FH74_MYCHI</name>
<evidence type="ECO:0000313" key="1">
    <source>
        <dbReference type="EMBL" id="AEG72679.1"/>
    </source>
</evidence>
<evidence type="ECO:0000313" key="2">
    <source>
        <dbReference type="Proteomes" id="UP000007952"/>
    </source>
</evidence>
<dbReference type="AlphaFoldDB" id="F6FH74"/>
<proteinExistence type="predicted"/>
<dbReference type="BioCyc" id="MHAE859194:G1GR7-394-MONOMER"/>